<evidence type="ECO:0000313" key="2">
    <source>
        <dbReference type="EMBL" id="CZR51169.1"/>
    </source>
</evidence>
<dbReference type="PANTHER" id="PTHR46007:SF11">
    <property type="entry name" value="MEDIATOR OF RNA POLYMERASE II TRANSCRIPTION SUBUNIT 12"/>
    <property type="match status" value="1"/>
</dbReference>
<dbReference type="GO" id="GO:0003713">
    <property type="term" value="F:transcription coactivator activity"/>
    <property type="evidence" value="ECO:0007669"/>
    <property type="project" value="TreeGrafter"/>
</dbReference>
<dbReference type="Proteomes" id="UP000184330">
    <property type="component" value="Unassembled WGS sequence"/>
</dbReference>
<accession>A0A1L7WEM3</accession>
<organism evidence="2 3">
    <name type="scientific">Phialocephala subalpina</name>
    <dbReference type="NCBI Taxonomy" id="576137"/>
    <lineage>
        <taxon>Eukaryota</taxon>
        <taxon>Fungi</taxon>
        <taxon>Dikarya</taxon>
        <taxon>Ascomycota</taxon>
        <taxon>Pezizomycotina</taxon>
        <taxon>Leotiomycetes</taxon>
        <taxon>Helotiales</taxon>
        <taxon>Mollisiaceae</taxon>
        <taxon>Phialocephala</taxon>
        <taxon>Phialocephala fortinii species complex</taxon>
    </lineage>
</organism>
<keyword evidence="3" id="KW-1185">Reference proteome</keyword>
<evidence type="ECO:0000313" key="3">
    <source>
        <dbReference type="Proteomes" id="UP000184330"/>
    </source>
</evidence>
<dbReference type="PANTHER" id="PTHR46007">
    <property type="entry name" value="MEDIATOR OF RNA POLYMERASE II TRANSCRIPTION SUBUNIT 12"/>
    <property type="match status" value="1"/>
</dbReference>
<feature type="region of interest" description="Disordered" evidence="1">
    <location>
        <begin position="225"/>
        <end position="276"/>
    </location>
</feature>
<dbReference type="AlphaFoldDB" id="A0A1L7WEM3"/>
<feature type="region of interest" description="Disordered" evidence="1">
    <location>
        <begin position="461"/>
        <end position="480"/>
    </location>
</feature>
<reference evidence="2 3" key="1">
    <citation type="submission" date="2016-03" db="EMBL/GenBank/DDBJ databases">
        <authorList>
            <person name="Ploux O."/>
        </authorList>
    </citation>
    <scope>NUCLEOTIDE SEQUENCE [LARGE SCALE GENOMIC DNA]</scope>
    <source>
        <strain evidence="2 3">UAMH 11012</strain>
    </source>
</reference>
<dbReference type="EMBL" id="FJOG01000001">
    <property type="protein sequence ID" value="CZR51169.1"/>
    <property type="molecule type" value="Genomic_DNA"/>
</dbReference>
<name>A0A1L7WEM3_9HELO</name>
<dbReference type="OrthoDB" id="3526611at2759"/>
<feature type="compositionally biased region" description="Basic and acidic residues" evidence="1">
    <location>
        <begin position="470"/>
        <end position="479"/>
    </location>
</feature>
<gene>
    <name evidence="2" type="ORF">PAC_01044</name>
</gene>
<sequence length="576" mass="66260">MSLTMSPTDLLAVMNVATQCISRSTSYLSTLPHPIEPLEELISVIAVASTLLSSLQTAIDRFPELEFSTTHSFLNPLAQDILYAISQLNGKVEDAKRSKVFQPNDVGLVRLPRNAWILINGNEAKAASLRSRLYVEKYRVRVLIDAVNWYGLRSLDMRNQEEEIEYQGLRNRLGLIAERLVGVWRDYSPRLKALENGANPFADQTEVERQRNIQRAMQMQMQAAMMNQQAQQQQAQNQPPRYEASMEQDQLRRQQEAAATQQAIEVQSAPPMPTTIDEKKTLQRNDKCNSVSNSDTVSTDTKFETYLLRRNPSTRTLKSSTRIFNIPFLVHKTHTHKEATHYIKPLPSSASEISLFRIQSQASLSPAQHMIYIKKRILAMPDDAQWEIQKLCESKESATSSSKVRREWEVVGFVERPRRKINHASVQKRRWWRRSNRVDKRDLVEWVLVLKGETVDKQERIMPGKNSNPWEEKKPKQESVEVVAQRQAREQRQAAQAQQQAMQAQQAQIQCQNQIQNPASVLRHVEQRRTMGVEEAEVRMDEMLRDLFKFEDSDSEDGDDNEDEDEDMDAEGGCGR</sequence>
<dbReference type="GO" id="GO:0016592">
    <property type="term" value="C:mediator complex"/>
    <property type="evidence" value="ECO:0007669"/>
    <property type="project" value="TreeGrafter"/>
</dbReference>
<dbReference type="GO" id="GO:0045944">
    <property type="term" value="P:positive regulation of transcription by RNA polymerase II"/>
    <property type="evidence" value="ECO:0007669"/>
    <property type="project" value="TreeGrafter"/>
</dbReference>
<proteinExistence type="predicted"/>
<dbReference type="InterPro" id="IPR051647">
    <property type="entry name" value="Mediator_comp_sub12"/>
</dbReference>
<feature type="region of interest" description="Disordered" evidence="1">
    <location>
        <begin position="547"/>
        <end position="576"/>
    </location>
</feature>
<protein>
    <submittedName>
        <fullName evidence="2">Uncharacterized protein</fullName>
    </submittedName>
</protein>
<evidence type="ECO:0000256" key="1">
    <source>
        <dbReference type="SAM" id="MobiDB-lite"/>
    </source>
</evidence>
<feature type="compositionally biased region" description="Acidic residues" evidence="1">
    <location>
        <begin position="553"/>
        <end position="570"/>
    </location>
</feature>
<feature type="compositionally biased region" description="Low complexity" evidence="1">
    <location>
        <begin position="225"/>
        <end position="238"/>
    </location>
</feature>